<reference evidence="1" key="1">
    <citation type="journal article" date="2012" name="Nature">
        <title>The oyster genome reveals stress adaptation and complexity of shell formation.</title>
        <authorList>
            <person name="Zhang G."/>
            <person name="Fang X."/>
            <person name="Guo X."/>
            <person name="Li L."/>
            <person name="Luo R."/>
            <person name="Xu F."/>
            <person name="Yang P."/>
            <person name="Zhang L."/>
            <person name="Wang X."/>
            <person name="Qi H."/>
            <person name="Xiong Z."/>
            <person name="Que H."/>
            <person name="Xie Y."/>
            <person name="Holland P.W."/>
            <person name="Paps J."/>
            <person name="Zhu Y."/>
            <person name="Wu F."/>
            <person name="Chen Y."/>
            <person name="Wang J."/>
            <person name="Peng C."/>
            <person name="Meng J."/>
            <person name="Yang L."/>
            <person name="Liu J."/>
            <person name="Wen B."/>
            <person name="Zhang N."/>
            <person name="Huang Z."/>
            <person name="Zhu Q."/>
            <person name="Feng Y."/>
            <person name="Mount A."/>
            <person name="Hedgecock D."/>
            <person name="Xu Z."/>
            <person name="Liu Y."/>
            <person name="Domazet-Loso T."/>
            <person name="Du Y."/>
            <person name="Sun X."/>
            <person name="Zhang S."/>
            <person name="Liu B."/>
            <person name="Cheng P."/>
            <person name="Jiang X."/>
            <person name="Li J."/>
            <person name="Fan D."/>
            <person name="Wang W."/>
            <person name="Fu W."/>
            <person name="Wang T."/>
            <person name="Wang B."/>
            <person name="Zhang J."/>
            <person name="Peng Z."/>
            <person name="Li Y."/>
            <person name="Li N."/>
            <person name="Wang J."/>
            <person name="Chen M."/>
            <person name="He Y."/>
            <person name="Tan F."/>
            <person name="Song X."/>
            <person name="Zheng Q."/>
            <person name="Huang R."/>
            <person name="Yang H."/>
            <person name="Du X."/>
            <person name="Chen L."/>
            <person name="Yang M."/>
            <person name="Gaffney P.M."/>
            <person name="Wang S."/>
            <person name="Luo L."/>
            <person name="She Z."/>
            <person name="Ming Y."/>
            <person name="Huang W."/>
            <person name="Zhang S."/>
            <person name="Huang B."/>
            <person name="Zhang Y."/>
            <person name="Qu T."/>
            <person name="Ni P."/>
            <person name="Miao G."/>
            <person name="Wang J."/>
            <person name="Wang Q."/>
            <person name="Steinberg C.E."/>
            <person name="Wang H."/>
            <person name="Li N."/>
            <person name="Qian L."/>
            <person name="Zhang G."/>
            <person name="Li Y."/>
            <person name="Yang H."/>
            <person name="Liu X."/>
            <person name="Wang J."/>
            <person name="Yin Y."/>
            <person name="Wang J."/>
        </authorList>
    </citation>
    <scope>NUCLEOTIDE SEQUENCE [LARGE SCALE GENOMIC DNA]</scope>
    <source>
        <strain evidence="1">05x7-T-G4-1.051#20</strain>
    </source>
</reference>
<proteinExistence type="predicted"/>
<dbReference type="HOGENOM" id="CLU_157473_0_0_1"/>
<evidence type="ECO:0000313" key="1">
    <source>
        <dbReference type="EMBL" id="EKC30065.1"/>
    </source>
</evidence>
<dbReference type="InParanoid" id="K1QML8"/>
<gene>
    <name evidence="1" type="ORF">CGI_10018745</name>
</gene>
<accession>K1QML8</accession>
<protein>
    <submittedName>
        <fullName evidence="1">Uncharacterized protein</fullName>
    </submittedName>
</protein>
<organism evidence="1">
    <name type="scientific">Magallana gigas</name>
    <name type="common">Pacific oyster</name>
    <name type="synonym">Crassostrea gigas</name>
    <dbReference type="NCBI Taxonomy" id="29159"/>
    <lineage>
        <taxon>Eukaryota</taxon>
        <taxon>Metazoa</taxon>
        <taxon>Spiralia</taxon>
        <taxon>Lophotrochozoa</taxon>
        <taxon>Mollusca</taxon>
        <taxon>Bivalvia</taxon>
        <taxon>Autobranchia</taxon>
        <taxon>Pteriomorphia</taxon>
        <taxon>Ostreida</taxon>
        <taxon>Ostreoidea</taxon>
        <taxon>Ostreidae</taxon>
        <taxon>Magallana</taxon>
    </lineage>
</organism>
<sequence length="133" mass="15579">MPWRRGSEKSHTYCMKMCSSTTPHTQLAFQLMSPSVYHGMCHIIGTPEDFNYRRDMVDISEFLNNQRCTSNRCKKMESGSHTEGFRFHESDIDEMYIVPRHRVIWDMSQFGLYNTNRHNTILCNSSESPPGFT</sequence>
<dbReference type="AlphaFoldDB" id="K1QML8"/>
<dbReference type="EMBL" id="JH818597">
    <property type="protein sequence ID" value="EKC30065.1"/>
    <property type="molecule type" value="Genomic_DNA"/>
</dbReference>
<name>K1QML8_MAGGI</name>